<dbReference type="WBParaSite" id="ES5_v2.g24713.t1">
    <property type="protein sequence ID" value="ES5_v2.g24713.t1"/>
    <property type="gene ID" value="ES5_v2.g24713"/>
</dbReference>
<organism evidence="1 2">
    <name type="scientific">Panagrolaimus sp. ES5</name>
    <dbReference type="NCBI Taxonomy" id="591445"/>
    <lineage>
        <taxon>Eukaryota</taxon>
        <taxon>Metazoa</taxon>
        <taxon>Ecdysozoa</taxon>
        <taxon>Nematoda</taxon>
        <taxon>Chromadorea</taxon>
        <taxon>Rhabditida</taxon>
        <taxon>Tylenchina</taxon>
        <taxon>Panagrolaimomorpha</taxon>
        <taxon>Panagrolaimoidea</taxon>
        <taxon>Panagrolaimidae</taxon>
        <taxon>Panagrolaimus</taxon>
    </lineage>
</organism>
<protein>
    <submittedName>
        <fullName evidence="2">Uncharacterized protein</fullName>
    </submittedName>
</protein>
<proteinExistence type="predicted"/>
<reference evidence="2" key="1">
    <citation type="submission" date="2022-11" db="UniProtKB">
        <authorList>
            <consortium name="WormBaseParasite"/>
        </authorList>
    </citation>
    <scope>IDENTIFICATION</scope>
</reference>
<name>A0AC34G4R5_9BILA</name>
<evidence type="ECO:0000313" key="1">
    <source>
        <dbReference type="Proteomes" id="UP000887579"/>
    </source>
</evidence>
<dbReference type="Proteomes" id="UP000887579">
    <property type="component" value="Unplaced"/>
</dbReference>
<accession>A0AC34G4R5</accession>
<sequence length="388" mass="43664">MSADSHTVFDGGDSVVSVFSMDRKAADKVKNSQQQQDAAARPLIDFEKEEFRERIAALEENLAARDLDLAKAHKLIKGLNKLIPKADENSTESPSFIDDRLTRERAKLLADLDRTLSISAIVTEEDSFQPQYIAHTTAAIDLVMNGTLAPQDLQTMKFEFIRFRDLCTKMFQQLQGTATFLERLIRHLESSDDAAAKQLLAKIKSIHLDLNTSMQDASVMIESAQPAKQLLAKIKSIHLDLNTSMQDASVMIESAQHAEMNLTTALEKSVRVSMAPNSEVIALTDKIIQAEKNYAELEKKYSEIFKDVKSLTTKNQNLEQKLHEATVKSENLETVITEKDRKLAHLMEEKRLKEEKAQNLVPEILQEMTNIKTTLENVSEASKHLAKE</sequence>
<evidence type="ECO:0000313" key="2">
    <source>
        <dbReference type="WBParaSite" id="ES5_v2.g24713.t1"/>
    </source>
</evidence>